<dbReference type="OrthoDB" id="6064855at2"/>
<evidence type="ECO:0000313" key="3">
    <source>
        <dbReference type="Proteomes" id="UP000194841"/>
    </source>
</evidence>
<dbReference type="AlphaFoldDB" id="A0A244CRW1"/>
<organism evidence="2 3">
    <name type="scientific">Pseudoalteromonas ulvae</name>
    <dbReference type="NCBI Taxonomy" id="107327"/>
    <lineage>
        <taxon>Bacteria</taxon>
        <taxon>Pseudomonadati</taxon>
        <taxon>Pseudomonadota</taxon>
        <taxon>Gammaproteobacteria</taxon>
        <taxon>Alteromonadales</taxon>
        <taxon>Pseudoalteromonadaceae</taxon>
        <taxon>Pseudoalteromonas</taxon>
    </lineage>
</organism>
<sequence length="113" mass="12759">MAYALNSLKAHLIIQLNRIQEELLECLSNSTISAEKNLAETLKSHPQTSWVELLEHNVSPDHTTLVKELTKVEAALCQFDIGQYGYCADCEEPISLDELKKDPTKQRCGLCER</sequence>
<dbReference type="Gene3D" id="1.20.120.910">
    <property type="entry name" value="DksA, coiled-coil domain"/>
    <property type="match status" value="1"/>
</dbReference>
<reference evidence="2 3" key="1">
    <citation type="submission" date="2017-02" db="EMBL/GenBank/DDBJ databases">
        <title>Pseudoalteromonas ulvae TC14 Genome.</title>
        <authorList>
            <person name="Molmeret M."/>
        </authorList>
    </citation>
    <scope>NUCLEOTIDE SEQUENCE [LARGE SCALE GENOMIC DNA]</scope>
    <source>
        <strain evidence="2">TC14</strain>
    </source>
</reference>
<feature type="zinc finger region" description="dksA C4-type" evidence="1">
    <location>
        <begin position="87"/>
        <end position="111"/>
    </location>
</feature>
<dbReference type="RefSeq" id="WP_086743663.1">
    <property type="nucleotide sequence ID" value="NZ_MWPV01000002.1"/>
</dbReference>
<dbReference type="EMBL" id="MWPV01000002">
    <property type="protein sequence ID" value="OUL58357.1"/>
    <property type="molecule type" value="Genomic_DNA"/>
</dbReference>
<proteinExistence type="predicted"/>
<comment type="caution">
    <text evidence="2">The sequence shown here is derived from an EMBL/GenBank/DDBJ whole genome shotgun (WGS) entry which is preliminary data.</text>
</comment>
<protein>
    <submittedName>
        <fullName evidence="2">Uncharacterized protein</fullName>
    </submittedName>
</protein>
<keyword evidence="3" id="KW-1185">Reference proteome</keyword>
<accession>A0A244CRW1</accession>
<gene>
    <name evidence="2" type="ORF">B1199_08475</name>
</gene>
<dbReference type="Proteomes" id="UP000194841">
    <property type="component" value="Unassembled WGS sequence"/>
</dbReference>
<dbReference type="PROSITE" id="PS51128">
    <property type="entry name" value="ZF_DKSA_2"/>
    <property type="match status" value="1"/>
</dbReference>
<name>A0A244CRW1_PSEDV</name>
<evidence type="ECO:0000313" key="2">
    <source>
        <dbReference type="EMBL" id="OUL58357.1"/>
    </source>
</evidence>
<evidence type="ECO:0000256" key="1">
    <source>
        <dbReference type="PROSITE-ProRule" id="PRU00510"/>
    </source>
</evidence>